<dbReference type="Gene3D" id="1.10.10.10">
    <property type="entry name" value="Winged helix-like DNA-binding domain superfamily/Winged helix DNA-binding domain"/>
    <property type="match status" value="1"/>
</dbReference>
<dbReference type="InterPro" id="IPR036390">
    <property type="entry name" value="WH_DNA-bd_sf"/>
</dbReference>
<protein>
    <recommendedName>
        <fullName evidence="3">Ferric uptake regulation protein</fullName>
    </recommendedName>
</protein>
<dbReference type="Proteomes" id="UP000051401">
    <property type="component" value="Unassembled WGS sequence"/>
</dbReference>
<organism evidence="1 2">
    <name type="scientific">Roseovarius indicus</name>
    <dbReference type="NCBI Taxonomy" id="540747"/>
    <lineage>
        <taxon>Bacteria</taxon>
        <taxon>Pseudomonadati</taxon>
        <taxon>Pseudomonadota</taxon>
        <taxon>Alphaproteobacteria</taxon>
        <taxon>Rhodobacterales</taxon>
        <taxon>Roseobacteraceae</taxon>
        <taxon>Roseovarius</taxon>
    </lineage>
</organism>
<dbReference type="SUPFAM" id="SSF46785">
    <property type="entry name" value="Winged helix' DNA-binding domain"/>
    <property type="match status" value="1"/>
</dbReference>
<dbReference type="PATRIC" id="fig|540747.5.peg.2190"/>
<dbReference type="InterPro" id="IPR036388">
    <property type="entry name" value="WH-like_DNA-bd_sf"/>
</dbReference>
<name>A0A0T5P3E2_9RHOB</name>
<evidence type="ECO:0000313" key="2">
    <source>
        <dbReference type="Proteomes" id="UP000051401"/>
    </source>
</evidence>
<dbReference type="EMBL" id="LAXI01000019">
    <property type="protein sequence ID" value="KRS15753.1"/>
    <property type="molecule type" value="Genomic_DNA"/>
</dbReference>
<keyword evidence="2" id="KW-1185">Reference proteome</keyword>
<accession>A0A0T5P3E2</accession>
<proteinExistence type="predicted"/>
<evidence type="ECO:0008006" key="3">
    <source>
        <dbReference type="Google" id="ProtNLM"/>
    </source>
</evidence>
<dbReference type="AlphaFoldDB" id="A0A0T5P3E2"/>
<gene>
    <name evidence="1" type="ORF">XM52_22070</name>
</gene>
<comment type="caution">
    <text evidence="1">The sequence shown here is derived from an EMBL/GenBank/DDBJ whole genome shotgun (WGS) entry which is preliminary data.</text>
</comment>
<evidence type="ECO:0000313" key="1">
    <source>
        <dbReference type="EMBL" id="KRS15753.1"/>
    </source>
</evidence>
<sequence>MNALRNHGRRLSAQEIVNAMKGGRARLAPPTVYRVLSALMDAGRAHKLLSMNALVPCQCDMMWGRVWVLLAPLGKALTTQIADVGQALSAEHIGLYQR</sequence>
<reference evidence="1 2" key="1">
    <citation type="submission" date="2015-04" db="EMBL/GenBank/DDBJ databases">
        <title>The draft genome sequence of Roseovarius indicus B108T.</title>
        <authorList>
            <person name="Li G."/>
            <person name="Lai Q."/>
            <person name="Shao Z."/>
            <person name="Yan P."/>
        </authorList>
    </citation>
    <scope>NUCLEOTIDE SEQUENCE [LARGE SCALE GENOMIC DNA]</scope>
    <source>
        <strain evidence="1 2">B108</strain>
    </source>
</reference>